<feature type="domain" description="Resolvase/invertase-type recombinase catalytic" evidence="1">
    <location>
        <begin position="1"/>
        <end position="165"/>
    </location>
</feature>
<reference evidence="2 3" key="1">
    <citation type="submission" date="2018-08" db="EMBL/GenBank/DDBJ databases">
        <title>A genome reference for cultivated species of the human gut microbiota.</title>
        <authorList>
            <person name="Zou Y."/>
            <person name="Xue W."/>
            <person name="Luo G."/>
        </authorList>
    </citation>
    <scope>NUCLEOTIDE SEQUENCE [LARGE SCALE GENOMIC DNA]</scope>
    <source>
        <strain evidence="2 3">AF45-14BH</strain>
    </source>
</reference>
<evidence type="ECO:0000313" key="3">
    <source>
        <dbReference type="Proteomes" id="UP000283497"/>
    </source>
</evidence>
<evidence type="ECO:0000313" key="2">
    <source>
        <dbReference type="EMBL" id="RHK31084.1"/>
    </source>
</evidence>
<protein>
    <submittedName>
        <fullName evidence="2">Recombinase family protein</fullName>
    </submittedName>
</protein>
<proteinExistence type="predicted"/>
<sequence>MIYGYCRISTKRQNIDRQVRNILSVYPKAKIVKETFTGTKFQGRKELDKILKKAKTGDTIVFDSVSRMSRTASEGFELYQTLYNKGINLVFLKEHYIDTDTYKQAVSNQLEMTGTDVDVILKGINEYLMILARKQIEIAFEQAEKEVQDLHQRTKEGIETARKNGKQIGQKKGATLTVKKAIYSKQIILKHNKTFGGSLSDAETQQMAQISRNSLYLYKRELKEEIENSSIHDVIDRYNRFVEIIEKKQTKQ</sequence>
<accession>A0A415G294</accession>
<dbReference type="Gene3D" id="3.40.50.1390">
    <property type="entry name" value="Resolvase, N-terminal catalytic domain"/>
    <property type="match status" value="1"/>
</dbReference>
<evidence type="ECO:0000259" key="1">
    <source>
        <dbReference type="PROSITE" id="PS51736"/>
    </source>
</evidence>
<dbReference type="InterPro" id="IPR050639">
    <property type="entry name" value="SSR_resolvase"/>
</dbReference>
<gene>
    <name evidence="2" type="ORF">DW068_17685</name>
</gene>
<name>A0A415G294_9FIRM</name>
<dbReference type="GO" id="GO:0003677">
    <property type="term" value="F:DNA binding"/>
    <property type="evidence" value="ECO:0007669"/>
    <property type="project" value="InterPro"/>
</dbReference>
<dbReference type="EMBL" id="QRNJ01000155">
    <property type="protein sequence ID" value="RHK31084.1"/>
    <property type="molecule type" value="Genomic_DNA"/>
</dbReference>
<dbReference type="InterPro" id="IPR036162">
    <property type="entry name" value="Resolvase-like_N_sf"/>
</dbReference>
<dbReference type="GO" id="GO:0000150">
    <property type="term" value="F:DNA strand exchange activity"/>
    <property type="evidence" value="ECO:0007669"/>
    <property type="project" value="InterPro"/>
</dbReference>
<dbReference type="PANTHER" id="PTHR30461">
    <property type="entry name" value="DNA-INVERTASE FROM LAMBDOID PROPHAGE"/>
    <property type="match status" value="1"/>
</dbReference>
<dbReference type="RefSeq" id="WP_021908096.1">
    <property type="nucleotide sequence ID" value="NZ_CAJLIF010000004.1"/>
</dbReference>
<organism evidence="2 3">
    <name type="scientific">Anaerobutyricum hallii</name>
    <dbReference type="NCBI Taxonomy" id="39488"/>
    <lineage>
        <taxon>Bacteria</taxon>
        <taxon>Bacillati</taxon>
        <taxon>Bacillota</taxon>
        <taxon>Clostridia</taxon>
        <taxon>Lachnospirales</taxon>
        <taxon>Lachnospiraceae</taxon>
        <taxon>Anaerobutyricum</taxon>
    </lineage>
</organism>
<dbReference type="PANTHER" id="PTHR30461:SF19">
    <property type="entry name" value="SITE-SPECIFIC RECOMBINASE RESOLVASE FAMILY"/>
    <property type="match status" value="1"/>
</dbReference>
<comment type="caution">
    <text evidence="2">The sequence shown here is derived from an EMBL/GenBank/DDBJ whole genome shotgun (WGS) entry which is preliminary data.</text>
</comment>
<dbReference type="CDD" id="cd03768">
    <property type="entry name" value="SR_ResInv"/>
    <property type="match status" value="1"/>
</dbReference>
<dbReference type="PROSITE" id="PS51736">
    <property type="entry name" value="RECOMBINASES_3"/>
    <property type="match status" value="1"/>
</dbReference>
<dbReference type="SUPFAM" id="SSF53041">
    <property type="entry name" value="Resolvase-like"/>
    <property type="match status" value="1"/>
</dbReference>
<dbReference type="Proteomes" id="UP000283497">
    <property type="component" value="Unassembled WGS sequence"/>
</dbReference>
<dbReference type="Pfam" id="PF00239">
    <property type="entry name" value="Resolvase"/>
    <property type="match status" value="1"/>
</dbReference>
<dbReference type="SMART" id="SM00857">
    <property type="entry name" value="Resolvase"/>
    <property type="match status" value="1"/>
</dbReference>
<dbReference type="AlphaFoldDB" id="A0A415G294"/>
<dbReference type="InterPro" id="IPR006119">
    <property type="entry name" value="Resolv_N"/>
</dbReference>